<keyword evidence="3" id="KW-1185">Reference proteome</keyword>
<keyword evidence="1" id="KW-1133">Transmembrane helix</keyword>
<dbReference type="PANTHER" id="PTHR35043">
    <property type="entry name" value="TRANSCRIPTION FACTOR DOMAIN-CONTAINING PROTEIN"/>
    <property type="match status" value="1"/>
</dbReference>
<dbReference type="PANTHER" id="PTHR35043:SF7">
    <property type="entry name" value="TRANSCRIPTION FACTOR DOMAIN-CONTAINING PROTEIN"/>
    <property type="match status" value="1"/>
</dbReference>
<dbReference type="AlphaFoldDB" id="A0AAW0BW07"/>
<dbReference type="EMBL" id="JAYKXP010000074">
    <property type="protein sequence ID" value="KAK7030818.1"/>
    <property type="molecule type" value="Genomic_DNA"/>
</dbReference>
<evidence type="ECO:0000313" key="2">
    <source>
        <dbReference type="EMBL" id="KAK7030818.1"/>
    </source>
</evidence>
<feature type="transmembrane region" description="Helical" evidence="1">
    <location>
        <begin position="78"/>
        <end position="99"/>
    </location>
</feature>
<proteinExistence type="predicted"/>
<gene>
    <name evidence="2" type="ORF">VNI00_013926</name>
</gene>
<evidence type="ECO:0000313" key="3">
    <source>
        <dbReference type="Proteomes" id="UP001383192"/>
    </source>
</evidence>
<accession>A0AAW0BW07</accession>
<dbReference type="Proteomes" id="UP001383192">
    <property type="component" value="Unassembled WGS sequence"/>
</dbReference>
<feature type="transmembrane region" description="Helical" evidence="1">
    <location>
        <begin position="410"/>
        <end position="429"/>
    </location>
</feature>
<keyword evidence="1" id="KW-0812">Transmembrane</keyword>
<organism evidence="2 3">
    <name type="scientific">Paramarasmius palmivorus</name>
    <dbReference type="NCBI Taxonomy" id="297713"/>
    <lineage>
        <taxon>Eukaryota</taxon>
        <taxon>Fungi</taxon>
        <taxon>Dikarya</taxon>
        <taxon>Basidiomycota</taxon>
        <taxon>Agaricomycotina</taxon>
        <taxon>Agaricomycetes</taxon>
        <taxon>Agaricomycetidae</taxon>
        <taxon>Agaricales</taxon>
        <taxon>Marasmiineae</taxon>
        <taxon>Marasmiaceae</taxon>
        <taxon>Paramarasmius</taxon>
    </lineage>
</organism>
<comment type="caution">
    <text evidence="2">The sequence shown here is derived from an EMBL/GenBank/DDBJ whole genome shotgun (WGS) entry which is preliminary data.</text>
</comment>
<evidence type="ECO:0000256" key="1">
    <source>
        <dbReference type="SAM" id="Phobius"/>
    </source>
</evidence>
<feature type="transmembrane region" description="Helical" evidence="1">
    <location>
        <begin position="374"/>
        <end position="398"/>
    </location>
</feature>
<feature type="transmembrane region" description="Helical" evidence="1">
    <location>
        <begin position="334"/>
        <end position="354"/>
    </location>
</feature>
<feature type="transmembrane region" description="Helical" evidence="1">
    <location>
        <begin position="249"/>
        <end position="272"/>
    </location>
</feature>
<reference evidence="2 3" key="1">
    <citation type="submission" date="2024-01" db="EMBL/GenBank/DDBJ databases">
        <title>A draft genome for a cacao thread blight-causing isolate of Paramarasmius palmivorus.</title>
        <authorList>
            <person name="Baruah I.K."/>
            <person name="Bukari Y."/>
            <person name="Amoako-Attah I."/>
            <person name="Meinhardt L.W."/>
            <person name="Bailey B.A."/>
            <person name="Cohen S.P."/>
        </authorList>
    </citation>
    <scope>NUCLEOTIDE SEQUENCE [LARGE SCALE GENOMIC DNA]</scope>
    <source>
        <strain evidence="2 3">GH-12</strain>
    </source>
</reference>
<name>A0AAW0BW07_9AGAR</name>
<feature type="transmembrane region" description="Helical" evidence="1">
    <location>
        <begin position="119"/>
        <end position="137"/>
    </location>
</feature>
<protein>
    <submittedName>
        <fullName evidence="2">Uncharacterized protein</fullName>
    </submittedName>
</protein>
<feature type="transmembrane region" description="Helical" evidence="1">
    <location>
        <begin position="45"/>
        <end position="66"/>
    </location>
</feature>
<feature type="transmembrane region" description="Helical" evidence="1">
    <location>
        <begin position="444"/>
        <end position="470"/>
    </location>
</feature>
<keyword evidence="1" id="KW-0472">Membrane</keyword>
<sequence>MLFLYALAKPIILSSSGEAFADSQTNSSTLFDPITGECDDIKGCRTVTGILWSCLSVIFICTWVAIHPNIPKVGTHSAVVVFNNVMLMMTAVLAPEIMVLWAMRQRASAKAIGKKFEKYGWGITHGFFVIMGGFALYDGNEFCGYLWDSRDPLWQEGVELYEGRIRSYHQYIQKAPESALSRQENGTTIHIPSDASCLLEFLVAKGYITLTEDEIRGNFSHGDVFTKSIAVVQTLWFILQVAARGKQGLAISELEIITVGFAVLNFGTYFLWWKKPVRVRHPIRIYWRPQETETTRKPKGSQSRWNSFRVAVATVIEHIYSPGNPKSGVDWAKLICLPIAIVLHVFFICDSILSDKNDYGLDILISSRLESVPVLLYVAVYGLAAIFGVIHCIPWIFSFPSISEQQLWRISAVAVAAAPIVMGCLHMYWKRYLGSAPVWLDTGVSILIIILAVGYAVFRVMLIALAFTALRNLPPSAYQTVQWTTFIPHIG</sequence>